<evidence type="ECO:0000256" key="11">
    <source>
        <dbReference type="ARBA" id="ARBA00022989"/>
    </source>
</evidence>
<keyword evidence="10" id="KW-0274">FAD</keyword>
<dbReference type="EC" id="1.1.3.20" evidence="16"/>
<dbReference type="GO" id="GO:0015945">
    <property type="term" value="P:methanol metabolic process"/>
    <property type="evidence" value="ECO:0007669"/>
    <property type="project" value="UniProtKB-KW"/>
</dbReference>
<comment type="function">
    <text evidence="3">Long-chain fatty alcohol oxidase involved in the omega-oxidation pathway of lipid degradation.</text>
</comment>
<evidence type="ECO:0000256" key="4">
    <source>
        <dbReference type="ARBA" id="ARBA00004253"/>
    </source>
</evidence>
<dbReference type="AlphaFoldDB" id="A0A642URQ8"/>
<evidence type="ECO:0000256" key="12">
    <source>
        <dbReference type="ARBA" id="ARBA00023002"/>
    </source>
</evidence>
<evidence type="ECO:0000259" key="19">
    <source>
        <dbReference type="Pfam" id="PF05199"/>
    </source>
</evidence>
<evidence type="ECO:0000256" key="6">
    <source>
        <dbReference type="ARBA" id="ARBA00005144"/>
    </source>
</evidence>
<dbReference type="PANTHER" id="PTHR46056:SF12">
    <property type="entry name" value="LONG-CHAIN-ALCOHOL OXIDASE"/>
    <property type="match status" value="1"/>
</dbReference>
<evidence type="ECO:0000256" key="15">
    <source>
        <dbReference type="ARBA" id="ARBA00023140"/>
    </source>
</evidence>
<dbReference type="OrthoDB" id="269227at2759"/>
<evidence type="ECO:0000313" key="20">
    <source>
        <dbReference type="EMBL" id="KAA8904052.1"/>
    </source>
</evidence>
<keyword evidence="8" id="KW-0285">Flavoprotein</keyword>
<evidence type="ECO:0000256" key="16">
    <source>
        <dbReference type="PIRNR" id="PIRNR028937"/>
    </source>
</evidence>
<evidence type="ECO:0000256" key="3">
    <source>
        <dbReference type="ARBA" id="ARBA00003842"/>
    </source>
</evidence>
<comment type="pathway">
    <text evidence="6">Energy metabolism; methane degradation.</text>
</comment>
<sequence length="699" mass="77064">MSDLEVGDAPLEVFMFFADGIVHEVNPSSLAPYVAPDFPSERLDSFLSQQRRPSDIPGFSDQIRATVNRTNTESIKNFNRVFAVLDSRILAPLLTNTLQLARDMTPTERENLLKSLRDSPIPAKRKLWRSIHSLSMSTFAKLAGDDLHKAMGYSGETRTAAYEGNTVDTFRYTFMEKPHASGHKLYIPGLDAIIIGSGSGAGVVAKTLSENGYKSLVIEKGKYFHPSEFPKTEADATKDLYESGGSVASESQHIYVTAGSCFGGGSTVNWSASLKTPFKVRKEWYDEFGLDWAAQDTFDECLSYVCEQMGVTTEGIDHSFANQVILNASKRLDYKCKAVPQNNGGHPSHNCGNCHMGCSFGIKAGSAQVWFREPAEKGTKFMVETVVERILHERGKATGVVCRDLVTGTEFTITGPRHIVVAGGTLNTPVVLQKSGFTNGNIGANLKLHPATTVWGDFGPDNRTKPFEKPILTTVCSEVDDLDGKAHGAKIETILHTPFTQVATLPWKSAEQARINMLRYPQLAGMVLIDRDTSSGKITYDKQKPSALVINYDVNKYDRKALLEAVLIASDLLYIEGAIEIIPPQVDFPMFRSSKHKEERTIHDKEYLDWRADIAKRQIKPYSTPFLSAHQMSSCRMGSSPRLGAADPKGRLWECRNVWVCDASALPTASGVNPMVSTMAVARHNALELVKELAPQVRL</sequence>
<dbReference type="GO" id="GO:0047639">
    <property type="term" value="F:alcohol oxidase activity"/>
    <property type="evidence" value="ECO:0007669"/>
    <property type="project" value="UniProtKB-EC"/>
</dbReference>
<dbReference type="Pfam" id="PF00732">
    <property type="entry name" value="GMC_oxred_N"/>
    <property type="match status" value="1"/>
</dbReference>
<feature type="domain" description="Glucose-methanol-choline oxidoreductase N-terminal" evidence="18">
    <location>
        <begin position="238"/>
        <end position="451"/>
    </location>
</feature>
<comment type="subcellular location">
    <subcellularLocation>
        <location evidence="5">Membrane</location>
    </subcellularLocation>
    <subcellularLocation>
        <location evidence="4">Peroxisome matrix</location>
    </subcellularLocation>
</comment>
<dbReference type="GO" id="GO:0050660">
    <property type="term" value="F:flavin adenine dinucleotide binding"/>
    <property type="evidence" value="ECO:0007669"/>
    <property type="project" value="InterPro"/>
</dbReference>
<accession>A0A642URQ8</accession>
<proteinExistence type="inferred from homology"/>
<dbReference type="GO" id="GO:0046577">
    <property type="term" value="F:long-chain-alcohol oxidase activity"/>
    <property type="evidence" value="ECO:0007669"/>
    <property type="project" value="UniProtKB-EC"/>
</dbReference>
<evidence type="ECO:0000256" key="5">
    <source>
        <dbReference type="ARBA" id="ARBA00004370"/>
    </source>
</evidence>
<dbReference type="InterPro" id="IPR000172">
    <property type="entry name" value="GMC_OxRdtase_N"/>
</dbReference>
<feature type="active site" description="Proton acceptor" evidence="17">
    <location>
        <position position="630"/>
    </location>
</feature>
<reference evidence="20 21" key="1">
    <citation type="submission" date="2019-07" db="EMBL/GenBank/DDBJ databases">
        <title>Genome assembly of two rare yeast pathogens: Diutina rugosa and Trichomonascus ciferrii.</title>
        <authorList>
            <person name="Mixao V."/>
            <person name="Saus E."/>
            <person name="Hansen A."/>
            <person name="Lass-Flor C."/>
            <person name="Gabaldon T."/>
        </authorList>
    </citation>
    <scope>NUCLEOTIDE SEQUENCE [LARGE SCALE GENOMIC DNA]</scope>
    <source>
        <strain evidence="20 21">CBS 613</strain>
    </source>
</reference>
<dbReference type="UniPathway" id="UPA00147"/>
<dbReference type="Gene3D" id="3.50.50.60">
    <property type="entry name" value="FAD/NAD(P)-binding domain"/>
    <property type="match status" value="2"/>
</dbReference>
<evidence type="ECO:0000256" key="8">
    <source>
        <dbReference type="ARBA" id="ARBA00022630"/>
    </source>
</evidence>
<keyword evidence="21" id="KW-1185">Reference proteome</keyword>
<evidence type="ECO:0000313" key="21">
    <source>
        <dbReference type="Proteomes" id="UP000449547"/>
    </source>
</evidence>
<dbReference type="InterPro" id="IPR036188">
    <property type="entry name" value="FAD/NAD-bd_sf"/>
</dbReference>
<evidence type="ECO:0000256" key="13">
    <source>
        <dbReference type="ARBA" id="ARBA00023095"/>
    </source>
</evidence>
<keyword evidence="9" id="KW-0812">Transmembrane</keyword>
<evidence type="ECO:0000256" key="2">
    <source>
        <dbReference type="ARBA" id="ARBA00001411"/>
    </source>
</evidence>
<protein>
    <recommendedName>
        <fullName evidence="16">Long-chain-alcohol oxidase</fullName>
        <ecNumber evidence="16">1.1.3.20</ecNumber>
    </recommendedName>
</protein>
<evidence type="ECO:0000256" key="17">
    <source>
        <dbReference type="PIRSR" id="PIRSR028937-1"/>
    </source>
</evidence>
<evidence type="ECO:0000256" key="9">
    <source>
        <dbReference type="ARBA" id="ARBA00022692"/>
    </source>
</evidence>
<comment type="catalytic activity">
    <reaction evidence="1 16">
        <text>a long-chain primary fatty alcohol + O2 = a long-chain fatty aldehyde + H2O2</text>
        <dbReference type="Rhea" id="RHEA:22756"/>
        <dbReference type="ChEBI" id="CHEBI:15379"/>
        <dbReference type="ChEBI" id="CHEBI:16240"/>
        <dbReference type="ChEBI" id="CHEBI:17176"/>
        <dbReference type="ChEBI" id="CHEBI:77396"/>
        <dbReference type="EC" id="1.1.3.20"/>
    </reaction>
</comment>
<comment type="caution">
    <text evidence="20">The sequence shown here is derived from an EMBL/GenBank/DDBJ whole genome shotgun (WGS) entry which is preliminary data.</text>
</comment>
<comment type="catalytic activity">
    <reaction evidence="2">
        <text>a primary alcohol + O2 = an aldehyde + H2O2</text>
        <dbReference type="Rhea" id="RHEA:19829"/>
        <dbReference type="ChEBI" id="CHEBI:15379"/>
        <dbReference type="ChEBI" id="CHEBI:15734"/>
        <dbReference type="ChEBI" id="CHEBI:16240"/>
        <dbReference type="ChEBI" id="CHEBI:17478"/>
        <dbReference type="EC" id="1.1.3.13"/>
    </reaction>
</comment>
<feature type="domain" description="Glucose-methanol-choline oxidoreductase C-terminal" evidence="19">
    <location>
        <begin position="533"/>
        <end position="682"/>
    </location>
</feature>
<keyword evidence="14" id="KW-0472">Membrane</keyword>
<dbReference type="RefSeq" id="XP_034013137.1">
    <property type="nucleotide sequence ID" value="XM_034154609.1"/>
</dbReference>
<dbReference type="InterPro" id="IPR012400">
    <property type="entry name" value="Long_Oxdase"/>
</dbReference>
<keyword evidence="12 16" id="KW-0560">Oxidoreductase</keyword>
<name>A0A642URQ8_DIURU</name>
<keyword evidence="13" id="KW-0485">Methanol utilization</keyword>
<dbReference type="InterPro" id="IPR007867">
    <property type="entry name" value="GMC_OxRtase_C"/>
</dbReference>
<gene>
    <name evidence="20" type="ORF">DIURU_002004</name>
</gene>
<evidence type="ECO:0000256" key="14">
    <source>
        <dbReference type="ARBA" id="ARBA00023136"/>
    </source>
</evidence>
<dbReference type="VEuPathDB" id="FungiDB:DIURU_002004"/>
<dbReference type="Proteomes" id="UP000449547">
    <property type="component" value="Unassembled WGS sequence"/>
</dbReference>
<evidence type="ECO:0000256" key="7">
    <source>
        <dbReference type="ARBA" id="ARBA00010790"/>
    </source>
</evidence>
<dbReference type="GeneID" id="54780655"/>
<evidence type="ECO:0000259" key="18">
    <source>
        <dbReference type="Pfam" id="PF00732"/>
    </source>
</evidence>
<dbReference type="GO" id="GO:0016020">
    <property type="term" value="C:membrane"/>
    <property type="evidence" value="ECO:0007669"/>
    <property type="project" value="UniProtKB-SubCell"/>
</dbReference>
<dbReference type="SUPFAM" id="SSF51905">
    <property type="entry name" value="FAD/NAD(P)-binding domain"/>
    <property type="match status" value="1"/>
</dbReference>
<dbReference type="PIRSF" id="PIRSF028937">
    <property type="entry name" value="Lg_Ch_AO"/>
    <property type="match status" value="1"/>
</dbReference>
<dbReference type="EMBL" id="SWFT01000064">
    <property type="protein sequence ID" value="KAA8904052.1"/>
    <property type="molecule type" value="Genomic_DNA"/>
</dbReference>
<dbReference type="PANTHER" id="PTHR46056">
    <property type="entry name" value="LONG-CHAIN-ALCOHOL OXIDASE"/>
    <property type="match status" value="1"/>
</dbReference>
<organism evidence="20 21">
    <name type="scientific">Diutina rugosa</name>
    <name type="common">Yeast</name>
    <name type="synonym">Candida rugosa</name>
    <dbReference type="NCBI Taxonomy" id="5481"/>
    <lineage>
        <taxon>Eukaryota</taxon>
        <taxon>Fungi</taxon>
        <taxon>Dikarya</taxon>
        <taxon>Ascomycota</taxon>
        <taxon>Saccharomycotina</taxon>
        <taxon>Pichiomycetes</taxon>
        <taxon>Debaryomycetaceae</taxon>
        <taxon>Diutina</taxon>
    </lineage>
</organism>
<keyword evidence="15" id="KW-0576">Peroxisome</keyword>
<comment type="similarity">
    <text evidence="7 16">Belongs to the GMC oxidoreductase family.</text>
</comment>
<dbReference type="OMA" id="CFQGCKW"/>
<evidence type="ECO:0000256" key="10">
    <source>
        <dbReference type="ARBA" id="ARBA00022827"/>
    </source>
</evidence>
<evidence type="ECO:0000256" key="1">
    <source>
        <dbReference type="ARBA" id="ARBA00000920"/>
    </source>
</evidence>
<dbReference type="GO" id="GO:0005782">
    <property type="term" value="C:peroxisomal matrix"/>
    <property type="evidence" value="ECO:0007669"/>
    <property type="project" value="UniProtKB-SubCell"/>
</dbReference>
<dbReference type="Pfam" id="PF05199">
    <property type="entry name" value="GMC_oxred_C"/>
    <property type="match status" value="1"/>
</dbReference>
<keyword evidence="11" id="KW-1133">Transmembrane helix</keyword>
<dbReference type="GO" id="GO:0046188">
    <property type="term" value="P:methane catabolic process"/>
    <property type="evidence" value="ECO:0007669"/>
    <property type="project" value="UniProtKB-UniPathway"/>
</dbReference>